<dbReference type="EMBL" id="LR798400">
    <property type="protein sequence ID" value="CAB5229264.1"/>
    <property type="molecule type" value="Genomic_DNA"/>
</dbReference>
<gene>
    <name evidence="2" type="ORF">UFOVP1469_30</name>
    <name evidence="3" type="ORF">UFOVP1556_22</name>
</gene>
<accession>A0A6J7XDP0</accession>
<protein>
    <recommendedName>
        <fullName evidence="4">Portal protein</fullName>
    </recommendedName>
</protein>
<organism evidence="3">
    <name type="scientific">uncultured Caudovirales phage</name>
    <dbReference type="NCBI Taxonomy" id="2100421"/>
    <lineage>
        <taxon>Viruses</taxon>
        <taxon>Duplodnaviria</taxon>
        <taxon>Heunggongvirae</taxon>
        <taxon>Uroviricota</taxon>
        <taxon>Caudoviricetes</taxon>
        <taxon>Peduoviridae</taxon>
        <taxon>Maltschvirus</taxon>
        <taxon>Maltschvirus maltsch</taxon>
    </lineage>
</organism>
<evidence type="ECO:0000313" key="2">
    <source>
        <dbReference type="EMBL" id="CAB4214953.1"/>
    </source>
</evidence>
<feature type="region of interest" description="Disordered" evidence="1">
    <location>
        <begin position="153"/>
        <end position="180"/>
    </location>
</feature>
<dbReference type="EMBL" id="LR797418">
    <property type="protein sequence ID" value="CAB4214953.1"/>
    <property type="molecule type" value="Genomic_DNA"/>
</dbReference>
<evidence type="ECO:0000256" key="1">
    <source>
        <dbReference type="SAM" id="MobiDB-lite"/>
    </source>
</evidence>
<evidence type="ECO:0008006" key="4">
    <source>
        <dbReference type="Google" id="ProtNLM"/>
    </source>
</evidence>
<reference evidence="3" key="1">
    <citation type="submission" date="2020-05" db="EMBL/GenBank/DDBJ databases">
        <authorList>
            <person name="Chiriac C."/>
            <person name="Salcher M."/>
            <person name="Ghai R."/>
            <person name="Kavagutti S V."/>
        </authorList>
    </citation>
    <scope>NUCLEOTIDE SEQUENCE</scope>
</reference>
<sequence length="772" mass="87036">MEHTSTGVQKYLAIVSQYDNEFKKWEARAEKIVKRYRDDNRSQHTNETAKFNILWSNVQTLIPAVYAKLPKAVAERRFGDNDPVGRVAGQLIERALDFEIEHYPDFRSTMRYAVEDRFLGGRGSAWVRYEPHVRTLDIPDDGLQITEDIENERAEGQTPEGAENPENQDYTAGAETEPQEEIEYECAPTDYVHWKDFGHSVARTWEEVTCVWRWVYMTREALTERFGEKMSKKIPLDSGPETLKTYGQSNKERTRAKICELWDKETGKVYWFTKNYGELIDERDDPLELEGFFPCSRPLYSTTTSDTLIPVPDFVLYQDQANELDILSDRIDGLVKALRIRGVYDASQPALQRLLTEGDNNTLIPVDKWMAFSEKGGLKGSIDILPIEELANALLNCYRARTEIKAQIYEITGISDIIRGASSASETATAQQIKGQYAGLRLKSMQEEVALFASELIRLKAQVVCSKFQPQTILLYAAAGQMSPEDQQMIPQAIQLLQDNPLRNFRIEVDADSLVQLDEQQNKRDRVEFLTAFGGLLKEALPVGQSSPELIPMLVELMKFGIGGFKKAKSIEGSLDAALEQMKQKQQQAAANPQPPAPNPEMMKIQATQQLEQAKMQATAQADQMRVQADVQATQMKAQLDSQMHQNKIQAEMQLEQMKAQIEDQKMQHEMVMKSQEMASKEQFERWKAELDAATKIMVAQIGAKATMDQAALSAEQAAADELQSVGAQDNASAQMIDMHGQTLDALRGVMETLAKPKTIIRGPDGRVAGVQ</sequence>
<feature type="compositionally biased region" description="Low complexity" evidence="1">
    <location>
        <begin position="581"/>
        <end position="592"/>
    </location>
</feature>
<evidence type="ECO:0000313" key="3">
    <source>
        <dbReference type="EMBL" id="CAB5229264.1"/>
    </source>
</evidence>
<name>A0A6J7XDP0_9CAUD</name>
<feature type="region of interest" description="Disordered" evidence="1">
    <location>
        <begin position="581"/>
        <end position="601"/>
    </location>
</feature>
<proteinExistence type="predicted"/>